<dbReference type="GO" id="GO:0005506">
    <property type="term" value="F:iron ion binding"/>
    <property type="evidence" value="ECO:0007669"/>
    <property type="project" value="InterPro"/>
</dbReference>
<dbReference type="Pfam" id="PF00067">
    <property type="entry name" value="p450"/>
    <property type="match status" value="1"/>
</dbReference>
<keyword evidence="2" id="KW-0408">Iron</keyword>
<keyword evidence="2" id="KW-0560">Oxidoreductase</keyword>
<evidence type="ECO:0000313" key="4">
    <source>
        <dbReference type="Proteomes" id="UP000036938"/>
    </source>
</evidence>
<dbReference type="RefSeq" id="WP_050530700.1">
    <property type="nucleotide sequence ID" value="NZ_AQQZ01000004.1"/>
</dbReference>
<dbReference type="GO" id="GO:0004497">
    <property type="term" value="F:monooxygenase activity"/>
    <property type="evidence" value="ECO:0007669"/>
    <property type="project" value="UniProtKB-KW"/>
</dbReference>
<reference evidence="3 4" key="1">
    <citation type="journal article" date="2015" name="Int. J. Syst. Evol. Microbiol.">
        <title>Aestuariivita atlantica sp. nov., isolated from deep sea sediment of the Atlantic Ocean.</title>
        <authorList>
            <person name="Li G."/>
            <person name="Lai Q."/>
            <person name="Du Y."/>
            <person name="Liu X."/>
            <person name="Sun F."/>
            <person name="Shao Z."/>
        </authorList>
    </citation>
    <scope>NUCLEOTIDE SEQUENCE [LARGE SCALE GENOMIC DNA]</scope>
    <source>
        <strain evidence="3 4">22II-S11-z3</strain>
    </source>
</reference>
<evidence type="ECO:0000256" key="1">
    <source>
        <dbReference type="ARBA" id="ARBA00010617"/>
    </source>
</evidence>
<evidence type="ECO:0000256" key="2">
    <source>
        <dbReference type="RuleBase" id="RU000461"/>
    </source>
</evidence>
<dbReference type="AlphaFoldDB" id="A0A0L1JP22"/>
<accession>A0A0L1JP22</accession>
<name>A0A0L1JP22_9RHOB</name>
<dbReference type="OrthoDB" id="9801155at2"/>
<comment type="caution">
    <text evidence="3">The sequence shown here is derived from an EMBL/GenBank/DDBJ whole genome shotgun (WGS) entry which is preliminary data.</text>
</comment>
<dbReference type="PANTHER" id="PTHR46696:SF1">
    <property type="entry name" value="CYTOCHROME P450 YJIB-RELATED"/>
    <property type="match status" value="1"/>
</dbReference>
<sequence length="403" mass="43779">MTDLPFLDITAPGFSTRGPEMQAARAAHWCARTPLGLAVLRHRQAGLILRDRRLRQGSYAWPDTPGLEGSFADFWRRSIISMEGPDHKALRRVAMAALAPDFILSLTDHFTAAARELVGGVRDVPTFDFIERISEPFAGRAITALLGMEDEQADWLALQASTLGKGMGLDAKRFEDQVNAATDALMDLARDLIARAQTGRDKTSFVARAVAEGGLSDEALQDLVVISIFGGVDTTRAQLAFAMELFAAHPGQWTRLRETRDRVPQAVEEIIRTRPTTTWSTREALEDLEVEGVGIEAGETVHIWVNATGTDPAIDASNGFDVFADRKVHFGFGGGAHHCLGQFVARTDMACALNVLLDTWAGVQVSGTPTYLPDSGNTSPLSFEIRPEWSALSGRGAAIHGRD</sequence>
<keyword evidence="2" id="KW-0479">Metal-binding</keyword>
<dbReference type="EMBL" id="AQQZ01000004">
    <property type="protein sequence ID" value="KNG93515.1"/>
    <property type="molecule type" value="Genomic_DNA"/>
</dbReference>
<dbReference type="PROSITE" id="PS00086">
    <property type="entry name" value="CYTOCHROME_P450"/>
    <property type="match status" value="1"/>
</dbReference>
<keyword evidence="2" id="KW-0503">Monooxygenase</keyword>
<dbReference type="InterPro" id="IPR017972">
    <property type="entry name" value="Cyt_P450_CS"/>
</dbReference>
<dbReference type="GO" id="GO:0020037">
    <property type="term" value="F:heme binding"/>
    <property type="evidence" value="ECO:0007669"/>
    <property type="project" value="InterPro"/>
</dbReference>
<proteinExistence type="inferred from homology"/>
<comment type="similarity">
    <text evidence="1 2">Belongs to the cytochrome P450 family.</text>
</comment>
<dbReference type="PRINTS" id="PR00385">
    <property type="entry name" value="P450"/>
</dbReference>
<gene>
    <name evidence="3" type="ORF">ATO11_09855</name>
</gene>
<dbReference type="Gene3D" id="1.10.630.10">
    <property type="entry name" value="Cytochrome P450"/>
    <property type="match status" value="1"/>
</dbReference>
<organism evidence="3 4">
    <name type="scientific">Pseudaestuariivita atlantica</name>
    <dbReference type="NCBI Taxonomy" id="1317121"/>
    <lineage>
        <taxon>Bacteria</taxon>
        <taxon>Pseudomonadati</taxon>
        <taxon>Pseudomonadota</taxon>
        <taxon>Alphaproteobacteria</taxon>
        <taxon>Rhodobacterales</taxon>
        <taxon>Paracoccaceae</taxon>
        <taxon>Pseudaestuariivita</taxon>
    </lineage>
</organism>
<dbReference type="InterPro" id="IPR002397">
    <property type="entry name" value="Cyt_P450_B"/>
</dbReference>
<dbReference type="GO" id="GO:0016705">
    <property type="term" value="F:oxidoreductase activity, acting on paired donors, with incorporation or reduction of molecular oxygen"/>
    <property type="evidence" value="ECO:0007669"/>
    <property type="project" value="InterPro"/>
</dbReference>
<dbReference type="PANTHER" id="PTHR46696">
    <property type="entry name" value="P450, PUTATIVE (EUROFUNG)-RELATED"/>
    <property type="match status" value="1"/>
</dbReference>
<keyword evidence="2" id="KW-0349">Heme</keyword>
<dbReference type="SUPFAM" id="SSF48264">
    <property type="entry name" value="Cytochrome P450"/>
    <property type="match status" value="1"/>
</dbReference>
<evidence type="ECO:0008006" key="5">
    <source>
        <dbReference type="Google" id="ProtNLM"/>
    </source>
</evidence>
<keyword evidence="4" id="KW-1185">Reference proteome</keyword>
<dbReference type="PRINTS" id="PR00359">
    <property type="entry name" value="BP450"/>
</dbReference>
<dbReference type="InterPro" id="IPR036396">
    <property type="entry name" value="Cyt_P450_sf"/>
</dbReference>
<dbReference type="Proteomes" id="UP000036938">
    <property type="component" value="Unassembled WGS sequence"/>
</dbReference>
<protein>
    <recommendedName>
        <fullName evidence="5">Cytochrome P450</fullName>
    </recommendedName>
</protein>
<dbReference type="STRING" id="1317121.ATO11_09855"/>
<evidence type="ECO:0000313" key="3">
    <source>
        <dbReference type="EMBL" id="KNG93515.1"/>
    </source>
</evidence>
<dbReference type="InterPro" id="IPR001128">
    <property type="entry name" value="Cyt_P450"/>
</dbReference>